<dbReference type="NCBIfam" id="TIGR01414">
    <property type="entry name" value="autotrans_barl"/>
    <property type="match status" value="1"/>
</dbReference>
<sequence>MVSLPFALSRRSRLFSDLFVPRFKTRARQAIWTLSTVSASIGIGLCPAPNVFASNFSQIIFFGDSLTDSGYFSGVGQQPSFTTNPDLPWSQVLARQNGLKADPAFVLTNKGVTTRGGTNYAIGGARVSRPGFHELFPLIPSATDQINTYLASHPQPDKKALFSIWAGANDVFVYTEQNAAGLLPFQSPATQAATARLIIGDVAGEAVNVAGLIGRLQHAGVSKVMVLNLPDIGSTPLAAHLGLQRLWTAASYTFNQTLNQSIDKLGGDIIALDTFSLLNEVKRTPGLYGFKNVTSEACTSVGALGTIAAGLCTRDTLVEPDANRTYLFADGVHPTGAAHAILAQYVQSVLVAPSQISMLAAAPFVGAQAQTTAIDNRFRLFADSPTIVGKPQAYAVVNNLRQNYQKTDNMQGLEGSVNSATVGIDYALDPHWMIGAAFGYGQNKAGFGSNTGHFKLDQNMLAAYTQYRTGAWAINATGLAGLLQYNNVTRSIALGPAIRSETGKTAGNQLLMRLGTQYDVDIGLATLSPVVNLTWQQVKVDGYDEMGNDSTAMHFDQQTRTSLRSGLGLQFTSSRAMGSYFIQPFAKVTWEKEYKNTPNDVRAHIVGMGGSFGMPAYRGPVNTARLELGANIKLPASTTAFVAYSGEFAGGSKNNAFQLGVNKLF</sequence>
<dbReference type="AlphaFoldDB" id="A0A840RXM2"/>
<dbReference type="PANTHER" id="PTHR45648:SF22">
    <property type="entry name" value="GDSL LIPASE_ACYLHYDROLASE FAMILY PROTEIN (AFU_ORTHOLOGUE AFUA_4G14700)"/>
    <property type="match status" value="1"/>
</dbReference>
<dbReference type="PIRSF" id="PIRSF037375">
    <property type="entry name" value="Autotrns_EstA"/>
    <property type="match status" value="1"/>
</dbReference>
<evidence type="ECO:0000256" key="3">
    <source>
        <dbReference type="ARBA" id="ARBA00022801"/>
    </source>
</evidence>
<name>A0A840RXM2_9BURK</name>
<evidence type="ECO:0000256" key="1">
    <source>
        <dbReference type="ARBA" id="ARBA00008668"/>
    </source>
</evidence>
<accession>A0A840RXM2</accession>
<gene>
    <name evidence="6" type="ORF">HNR39_003267</name>
</gene>
<dbReference type="Gene3D" id="3.40.50.1110">
    <property type="entry name" value="SGNH hydrolase"/>
    <property type="match status" value="1"/>
</dbReference>
<evidence type="ECO:0000259" key="5">
    <source>
        <dbReference type="PROSITE" id="PS51208"/>
    </source>
</evidence>
<keyword evidence="2" id="KW-0732">Signal</keyword>
<dbReference type="GO" id="GO:0016788">
    <property type="term" value="F:hydrolase activity, acting on ester bonds"/>
    <property type="evidence" value="ECO:0007669"/>
    <property type="project" value="InterPro"/>
</dbReference>
<dbReference type="InterPro" id="IPR036709">
    <property type="entry name" value="Autotransporte_beta_dom_sf"/>
</dbReference>
<dbReference type="SMART" id="SM00869">
    <property type="entry name" value="Autotransporter"/>
    <property type="match status" value="1"/>
</dbReference>
<dbReference type="GO" id="GO:0019867">
    <property type="term" value="C:outer membrane"/>
    <property type="evidence" value="ECO:0007669"/>
    <property type="project" value="InterPro"/>
</dbReference>
<dbReference type="Pfam" id="PF00657">
    <property type="entry name" value="Lipase_GDSL"/>
    <property type="match status" value="1"/>
</dbReference>
<feature type="domain" description="Autotransporter" evidence="5">
    <location>
        <begin position="386"/>
        <end position="665"/>
    </location>
</feature>
<dbReference type="InterPro" id="IPR036514">
    <property type="entry name" value="SGNH_hydro_sf"/>
</dbReference>
<proteinExistence type="inferred from homology"/>
<comment type="similarity">
    <text evidence="1">Belongs to the 'GDSL' lipolytic enzyme family.</text>
</comment>
<dbReference type="SUPFAM" id="SSF103515">
    <property type="entry name" value="Autotransporter"/>
    <property type="match status" value="1"/>
</dbReference>
<dbReference type="InterPro" id="IPR006315">
    <property type="entry name" value="OM_autotransptr_brl_dom"/>
</dbReference>
<dbReference type="EMBL" id="JACHHQ010000007">
    <property type="protein sequence ID" value="MBB5201414.1"/>
    <property type="molecule type" value="Genomic_DNA"/>
</dbReference>
<evidence type="ECO:0000256" key="4">
    <source>
        <dbReference type="PIRSR" id="PIRSR037375-1"/>
    </source>
</evidence>
<feature type="active site" evidence="4">
    <location>
        <position position="333"/>
    </location>
</feature>
<keyword evidence="3" id="KW-0378">Hydrolase</keyword>
<dbReference type="Proteomes" id="UP000571084">
    <property type="component" value="Unassembled WGS sequence"/>
</dbReference>
<dbReference type="InterPro" id="IPR001087">
    <property type="entry name" value="GDSL"/>
</dbReference>
<evidence type="ECO:0000313" key="7">
    <source>
        <dbReference type="Proteomes" id="UP000571084"/>
    </source>
</evidence>
<dbReference type="InterPro" id="IPR017186">
    <property type="entry name" value="Lipase_autotranspt_EstA"/>
</dbReference>
<protein>
    <submittedName>
        <fullName evidence="6">Outer membrane lipase/esterase</fullName>
    </submittedName>
</protein>
<dbReference type="Pfam" id="PF03797">
    <property type="entry name" value="Autotransporter"/>
    <property type="match status" value="1"/>
</dbReference>
<dbReference type="CDD" id="cd01847">
    <property type="entry name" value="Triacylglycerol_lipase_like"/>
    <property type="match status" value="1"/>
</dbReference>
<comment type="caution">
    <text evidence="6">The sequence shown here is derived from an EMBL/GenBank/DDBJ whole genome shotgun (WGS) entry which is preliminary data.</text>
</comment>
<dbReference type="Gene3D" id="2.40.128.130">
    <property type="entry name" value="Autotransporter beta-domain"/>
    <property type="match status" value="1"/>
</dbReference>
<reference evidence="6 7" key="1">
    <citation type="submission" date="2020-08" db="EMBL/GenBank/DDBJ databases">
        <title>Genomic Encyclopedia of Type Strains, Phase IV (KMG-IV): sequencing the most valuable type-strain genomes for metagenomic binning, comparative biology and taxonomic classification.</title>
        <authorList>
            <person name="Goeker M."/>
        </authorList>
    </citation>
    <scope>NUCLEOTIDE SEQUENCE [LARGE SCALE GENOMIC DNA]</scope>
    <source>
        <strain evidence="6 7">DSM 23240</strain>
    </source>
</reference>
<dbReference type="PANTHER" id="PTHR45648">
    <property type="entry name" value="GDSL LIPASE/ACYLHYDROLASE FAMILY PROTEIN (AFU_ORTHOLOGUE AFUA_4G14700)"/>
    <property type="match status" value="1"/>
</dbReference>
<dbReference type="InterPro" id="IPR005546">
    <property type="entry name" value="Autotransporte_beta"/>
</dbReference>
<feature type="active site" description="Nucleophile" evidence="4">
    <location>
        <position position="65"/>
    </location>
</feature>
<dbReference type="InterPro" id="IPR051058">
    <property type="entry name" value="GDSL_Est/Lipase"/>
</dbReference>
<dbReference type="RefSeq" id="WP_168053770.1">
    <property type="nucleotide sequence ID" value="NZ_JAAOZT010000003.1"/>
</dbReference>
<dbReference type="SUPFAM" id="SSF52266">
    <property type="entry name" value="SGNH hydrolase"/>
    <property type="match status" value="1"/>
</dbReference>
<feature type="active site" evidence="4">
    <location>
        <position position="330"/>
    </location>
</feature>
<evidence type="ECO:0000313" key="6">
    <source>
        <dbReference type="EMBL" id="MBB5201414.1"/>
    </source>
</evidence>
<organism evidence="6 7">
    <name type="scientific">Glaciimonas immobilis</name>
    <dbReference type="NCBI Taxonomy" id="728004"/>
    <lineage>
        <taxon>Bacteria</taxon>
        <taxon>Pseudomonadati</taxon>
        <taxon>Pseudomonadota</taxon>
        <taxon>Betaproteobacteria</taxon>
        <taxon>Burkholderiales</taxon>
        <taxon>Oxalobacteraceae</taxon>
        <taxon>Glaciimonas</taxon>
    </lineage>
</organism>
<dbReference type="PROSITE" id="PS51208">
    <property type="entry name" value="AUTOTRANSPORTER"/>
    <property type="match status" value="1"/>
</dbReference>
<evidence type="ECO:0000256" key="2">
    <source>
        <dbReference type="ARBA" id="ARBA00022729"/>
    </source>
</evidence>
<keyword evidence="7" id="KW-1185">Reference proteome</keyword>